<evidence type="ECO:0000313" key="2">
    <source>
        <dbReference type="Proteomes" id="UP000321797"/>
    </source>
</evidence>
<organism evidence="1 2">
    <name type="scientific">Mycolicibacter arupensis</name>
    <dbReference type="NCBI Taxonomy" id="342002"/>
    <lineage>
        <taxon>Bacteria</taxon>
        <taxon>Bacillati</taxon>
        <taxon>Actinomycetota</taxon>
        <taxon>Actinomycetes</taxon>
        <taxon>Mycobacteriales</taxon>
        <taxon>Mycobacteriaceae</taxon>
        <taxon>Mycolicibacter</taxon>
    </lineage>
</organism>
<gene>
    <name evidence="1" type="ORF">E6Q54_21050</name>
</gene>
<dbReference type="EMBL" id="SSGD01000154">
    <property type="protein sequence ID" value="TXI50790.1"/>
    <property type="molecule type" value="Genomic_DNA"/>
</dbReference>
<dbReference type="Proteomes" id="UP000321797">
    <property type="component" value="Unassembled WGS sequence"/>
</dbReference>
<sequence length="151" mass="15918">MTYAALVTALVGLIAGVAGWFYPSTGPGKFSDEQKQEAKTSMCSVTNTVRQATGINTNMTNPNPEDVGAELAIAANARLALYGGGSFLREQLEQHPATPADLAKTVSEMSNTMQSLGINYLAGASPNDAVQQPLREGLKSNIAELDNLCQQ</sequence>
<proteinExistence type="predicted"/>
<dbReference type="AlphaFoldDB" id="A0A5C7XMY8"/>
<comment type="caution">
    <text evidence="1">The sequence shown here is derived from an EMBL/GenBank/DDBJ whole genome shotgun (WGS) entry which is preliminary data.</text>
</comment>
<evidence type="ECO:0008006" key="3">
    <source>
        <dbReference type="Google" id="ProtNLM"/>
    </source>
</evidence>
<reference evidence="1 2" key="1">
    <citation type="submission" date="2018-09" db="EMBL/GenBank/DDBJ databases">
        <title>Metagenome Assembled Genomes from an Advanced Water Purification Facility.</title>
        <authorList>
            <person name="Stamps B.W."/>
            <person name="Spear J.R."/>
        </authorList>
    </citation>
    <scope>NUCLEOTIDE SEQUENCE [LARGE SCALE GENOMIC DNA]</scope>
    <source>
        <strain evidence="1">Bin_29_2</strain>
    </source>
</reference>
<name>A0A5C7XMY8_9MYCO</name>
<protein>
    <recommendedName>
        <fullName evidence="3">Alanine and proline rich membrane protein</fullName>
    </recommendedName>
</protein>
<accession>A0A5C7XMY8</accession>
<evidence type="ECO:0000313" key="1">
    <source>
        <dbReference type="EMBL" id="TXI50790.1"/>
    </source>
</evidence>